<dbReference type="GO" id="GO:0030288">
    <property type="term" value="C:outer membrane-bounded periplasmic space"/>
    <property type="evidence" value="ECO:0007669"/>
    <property type="project" value="TreeGrafter"/>
</dbReference>
<dbReference type="Gene3D" id="2.60.450.10">
    <property type="entry name" value="Lipopolysaccharide (LPS) transport protein A like domain"/>
    <property type="match status" value="2"/>
</dbReference>
<keyword evidence="3" id="KW-0812">Transmembrane</keyword>
<dbReference type="NCBIfam" id="TIGR04409">
    <property type="entry name" value="LptC_YrbK"/>
    <property type="match status" value="1"/>
</dbReference>
<evidence type="ECO:0000256" key="3">
    <source>
        <dbReference type="ARBA" id="ARBA00022692"/>
    </source>
</evidence>
<dbReference type="GO" id="GO:0015221">
    <property type="term" value="F:lipopolysaccharide transmembrane transporter activity"/>
    <property type="evidence" value="ECO:0007669"/>
    <property type="project" value="InterPro"/>
</dbReference>
<keyword evidence="1" id="KW-1003">Cell membrane</keyword>
<protein>
    <recommendedName>
        <fullName evidence="8">LPS export ABC transporter periplasmic protein LptC</fullName>
    </recommendedName>
</protein>
<evidence type="ECO:0000256" key="5">
    <source>
        <dbReference type="ARBA" id="ARBA00023136"/>
    </source>
</evidence>
<gene>
    <name evidence="6" type="ORF">DSM107010_07570</name>
</gene>
<dbReference type="PROSITE" id="PS51257">
    <property type="entry name" value="PROKAR_LIPOPROTEIN"/>
    <property type="match status" value="1"/>
</dbReference>
<evidence type="ECO:0000256" key="4">
    <source>
        <dbReference type="ARBA" id="ARBA00022989"/>
    </source>
</evidence>
<evidence type="ECO:0000313" key="6">
    <source>
        <dbReference type="EMBL" id="RUT13857.1"/>
    </source>
</evidence>
<dbReference type="GO" id="GO:0017089">
    <property type="term" value="F:glycolipid transfer activity"/>
    <property type="evidence" value="ECO:0007669"/>
    <property type="project" value="TreeGrafter"/>
</dbReference>
<evidence type="ECO:0000256" key="2">
    <source>
        <dbReference type="ARBA" id="ARBA00022519"/>
    </source>
</evidence>
<comment type="caution">
    <text evidence="6">The sequence shown here is derived from an EMBL/GenBank/DDBJ whole genome shotgun (WGS) entry which is preliminary data.</text>
</comment>
<dbReference type="PANTHER" id="PTHR37481">
    <property type="entry name" value="LIPOPOLYSACCHARIDE EXPORT SYSTEM PROTEIN LPTC"/>
    <property type="match status" value="1"/>
</dbReference>
<keyword evidence="4" id="KW-1133">Transmembrane helix</keyword>
<dbReference type="PANTHER" id="PTHR37481:SF1">
    <property type="entry name" value="LIPOPOLYSACCHARIDE EXPORT SYSTEM PROTEIN LPTC"/>
    <property type="match status" value="1"/>
</dbReference>
<organism evidence="6 7">
    <name type="scientific">Chroococcidiopsis cubana SAG 39.79</name>
    <dbReference type="NCBI Taxonomy" id="388085"/>
    <lineage>
        <taxon>Bacteria</taxon>
        <taxon>Bacillati</taxon>
        <taxon>Cyanobacteriota</taxon>
        <taxon>Cyanophyceae</taxon>
        <taxon>Chroococcidiopsidales</taxon>
        <taxon>Chroococcidiopsidaceae</taxon>
        <taxon>Chroococcidiopsis</taxon>
    </lineage>
</organism>
<dbReference type="InterPro" id="IPR052363">
    <property type="entry name" value="LPS_export_LptC"/>
</dbReference>
<keyword evidence="2" id="KW-0997">Cell inner membrane</keyword>
<dbReference type="EMBL" id="RSCK01000004">
    <property type="protein sequence ID" value="RUT13857.1"/>
    <property type="molecule type" value="Genomic_DNA"/>
</dbReference>
<dbReference type="RefSeq" id="WP_199755393.1">
    <property type="nucleotide sequence ID" value="NZ_RSCK01000004.1"/>
</dbReference>
<keyword evidence="7" id="KW-1185">Reference proteome</keyword>
<evidence type="ECO:0008006" key="8">
    <source>
        <dbReference type="Google" id="ProtNLM"/>
    </source>
</evidence>
<evidence type="ECO:0000313" key="7">
    <source>
        <dbReference type="Proteomes" id="UP000282574"/>
    </source>
</evidence>
<accession>A0AB37URP9</accession>
<dbReference type="Pfam" id="PF06835">
    <property type="entry name" value="LptC"/>
    <property type="match status" value="1"/>
</dbReference>
<dbReference type="InterPro" id="IPR026265">
    <property type="entry name" value="LptC"/>
</dbReference>
<reference evidence="6 7" key="1">
    <citation type="journal article" date="2019" name="Genome Biol. Evol.">
        <title>Day and night: Metabolic profiles and evolutionary relationships of six axenic non-marine cyanobacteria.</title>
        <authorList>
            <person name="Will S.E."/>
            <person name="Henke P."/>
            <person name="Boedeker C."/>
            <person name="Huang S."/>
            <person name="Brinkmann H."/>
            <person name="Rohde M."/>
            <person name="Jarek M."/>
            <person name="Friedl T."/>
            <person name="Seufert S."/>
            <person name="Schumacher M."/>
            <person name="Overmann J."/>
            <person name="Neumann-Schaal M."/>
            <person name="Petersen J."/>
        </authorList>
    </citation>
    <scope>NUCLEOTIDE SEQUENCE [LARGE SCALE GENOMIC DNA]</scope>
    <source>
        <strain evidence="6 7">SAG 39.79</strain>
    </source>
</reference>
<sequence>MKNNIFQQFFMFSRCMAAPLVGVVLVTLLFGCEQRTQTAETVAQAPSSPPQQVQRDLTFNDVILEQSDKQGKLFWKVKSKQATYSKDRKTAQVENPVGQLFQDGKPVYDITAKTGEIQQDGAKLLLKGEIVAKAPAYNLVLRGNELEWQPNQDLLIVRDRLTGEHPQMQTVAQEARVRSRAGIVEFLNGVQATAKESNVQMQTEQLTWQFRAQKLIGDRPIKFDRYQNHKITDRGTAGRGEYDLKTNIATLAQNAQISLQEPPLQVNGNSLKWNVDTKTVIADQPVRVVQRQQQVTVSGDRGRLETEKQVAYMNGNVKGVGQKQQTVTSDALTWYIETQQMEATGNVVYQQFQPPATLKGQKAVGKLDAQNFVVSGGRVSTQFVPQP</sequence>
<evidence type="ECO:0000256" key="1">
    <source>
        <dbReference type="ARBA" id="ARBA00022475"/>
    </source>
</evidence>
<dbReference type="InterPro" id="IPR010664">
    <property type="entry name" value="LipoPS_assembly_LptC-rel"/>
</dbReference>
<keyword evidence="5" id="KW-0472">Membrane</keyword>
<name>A0AB37URP9_9CYAN</name>
<dbReference type="Proteomes" id="UP000282574">
    <property type="component" value="Unassembled WGS sequence"/>
</dbReference>
<proteinExistence type="predicted"/>
<dbReference type="AlphaFoldDB" id="A0AB37URP9"/>
<dbReference type="GO" id="GO:0005886">
    <property type="term" value="C:plasma membrane"/>
    <property type="evidence" value="ECO:0007669"/>
    <property type="project" value="InterPro"/>
</dbReference>